<dbReference type="Proteomes" id="UP001171902">
    <property type="component" value="Unassembled WGS sequence"/>
</dbReference>
<proteinExistence type="predicted"/>
<protein>
    <submittedName>
        <fullName evidence="2">Uncharacterized protein</fullName>
    </submittedName>
</protein>
<dbReference type="RefSeq" id="WP_289959813.1">
    <property type="nucleotide sequence ID" value="NZ_JAUEMJ010000013.1"/>
</dbReference>
<dbReference type="EMBL" id="JAUEMJ010000013">
    <property type="protein sequence ID" value="MDN3243411.1"/>
    <property type="molecule type" value="Genomic_DNA"/>
</dbReference>
<accession>A0ABT7YXN8</accession>
<feature type="region of interest" description="Disordered" evidence="1">
    <location>
        <begin position="1"/>
        <end position="31"/>
    </location>
</feature>
<keyword evidence="3" id="KW-1185">Reference proteome</keyword>
<evidence type="ECO:0000256" key="1">
    <source>
        <dbReference type="SAM" id="MobiDB-lite"/>
    </source>
</evidence>
<name>A0ABT7YXN8_9ACTN</name>
<feature type="compositionally biased region" description="Basic and acidic residues" evidence="1">
    <location>
        <begin position="1"/>
        <end position="19"/>
    </location>
</feature>
<evidence type="ECO:0000313" key="3">
    <source>
        <dbReference type="Proteomes" id="UP001171902"/>
    </source>
</evidence>
<sequence length="345" mass="36957">MPPSDQDHDLPEYLRRGQDLSKLLGGESTPKTRNRAKRWFGKGKLIAAAVAVSLVTITTLANGSFDLWGNASGAMNGSSNEIDVDFSESGPSNLGGPAGDTEVWTDEDSSCRQTFGEVAPLIAESDESDIAAIPPGELELGGSESTDGGVAVWRHEDEIALPEGAYTETEFRDILDGGWSQQGDRVVDIRVGNRTADPLIIANISIEVERIAPLAGTAIELLGGGSTLTTVVGFDLGEEVPVARIREGEDASTPCALGGPFFESYQIHVDPETIETIKVGILGTETLCLVRLKIEFWHEGEWKSMTYPTESNEPIHVVSPPVGYQTDRTYLATPGEDGLELTIAE</sequence>
<evidence type="ECO:0000313" key="2">
    <source>
        <dbReference type="EMBL" id="MDN3243411.1"/>
    </source>
</evidence>
<reference evidence="2" key="1">
    <citation type="submission" date="2023-06" db="EMBL/GenBank/DDBJ databases">
        <title>Gycomyces niveus sp.nov., a novel actinomycete isolated from soil in Shouguang.</title>
        <authorList>
            <person name="Yang X."/>
            <person name="Zhao J."/>
        </authorList>
    </citation>
    <scope>NUCLEOTIDE SEQUENCE</scope>
    <source>
        <strain evidence="2">NEAU C2</strain>
    </source>
</reference>
<comment type="caution">
    <text evidence="2">The sequence shown here is derived from an EMBL/GenBank/DDBJ whole genome shotgun (WGS) entry which is preliminary data.</text>
</comment>
<gene>
    <name evidence="2" type="ORF">QWI33_27100</name>
</gene>
<organism evidence="2 3">
    <name type="scientific">Glycomyces tritici</name>
    <dbReference type="NCBI Taxonomy" id="2665176"/>
    <lineage>
        <taxon>Bacteria</taxon>
        <taxon>Bacillati</taxon>
        <taxon>Actinomycetota</taxon>
        <taxon>Actinomycetes</taxon>
        <taxon>Glycomycetales</taxon>
        <taxon>Glycomycetaceae</taxon>
        <taxon>Glycomyces</taxon>
    </lineage>
</organism>